<dbReference type="AlphaFoldDB" id="A0A445MJF0"/>
<proteinExistence type="predicted"/>
<dbReference type="EMBL" id="KV876166">
    <property type="protein sequence ID" value="RZR74241.1"/>
    <property type="molecule type" value="Genomic_DNA"/>
</dbReference>
<reference evidence="1" key="1">
    <citation type="journal article" date="2018" name="Data Brief">
        <title>Genome sequence data from 17 accessions of Ensete ventricosum, a staple food crop for millions in Ethiopia.</title>
        <authorList>
            <person name="Yemataw Z."/>
            <person name="Muzemil S."/>
            <person name="Ambachew D."/>
            <person name="Tripathi L."/>
            <person name="Tesfaye K."/>
            <person name="Chala A."/>
            <person name="Farbos A."/>
            <person name="O'Neill P."/>
            <person name="Moore K."/>
            <person name="Grant M."/>
            <person name="Studholme D.J."/>
        </authorList>
    </citation>
    <scope>NUCLEOTIDE SEQUENCE [LARGE SCALE GENOMIC DNA]</scope>
    <source>
        <tissue evidence="1">Leaf</tissue>
    </source>
</reference>
<evidence type="ECO:0000313" key="1">
    <source>
        <dbReference type="EMBL" id="RZR74241.1"/>
    </source>
</evidence>
<gene>
    <name evidence="1" type="ORF">BHM03_00034145</name>
</gene>
<feature type="non-terminal residue" evidence="1">
    <location>
        <position position="1"/>
    </location>
</feature>
<dbReference type="Proteomes" id="UP000290560">
    <property type="component" value="Unassembled WGS sequence"/>
</dbReference>
<accession>A0A445MJF0</accession>
<feature type="non-terminal residue" evidence="1">
    <location>
        <position position="335"/>
    </location>
</feature>
<protein>
    <submittedName>
        <fullName evidence="1">Uncharacterized protein</fullName>
    </submittedName>
</protein>
<name>A0A445MJF0_ENSVE</name>
<organism evidence="1">
    <name type="scientific">Ensete ventricosum</name>
    <name type="common">Abyssinian banana</name>
    <name type="synonym">Musa ensete</name>
    <dbReference type="NCBI Taxonomy" id="4639"/>
    <lineage>
        <taxon>Eukaryota</taxon>
        <taxon>Viridiplantae</taxon>
        <taxon>Streptophyta</taxon>
        <taxon>Embryophyta</taxon>
        <taxon>Tracheophyta</taxon>
        <taxon>Spermatophyta</taxon>
        <taxon>Magnoliopsida</taxon>
        <taxon>Liliopsida</taxon>
        <taxon>Zingiberales</taxon>
        <taxon>Musaceae</taxon>
        <taxon>Ensete</taxon>
    </lineage>
</organism>
<sequence>YWCFSLYPSENSQVPNARFQAAGAVGDAAIREWGMLTNENRKSLILYASYFAHLAEPFILPHYTIDNIAFTDFAYTILSLLLVQVQYYSARFAVPVRTGISRFGRYGMVMVPPGRGVIRVLVPCWIGMYCLFDFVEAEKIGILIEVKQAILGPHGSDMQSAGISFLESLVSESNILLYIDDGEMHIKNLTQILSAVIEWVEPPNIISGALRSGRSERSLSEGISSASNLFSTIVESHLKGFSISMCTARMGGTYRFEKVSVCGPPSTWWYQHFELVLSDMGSIPAGNGQNLTVTKVYQLVCPNFGYYRGVPEAILDGFSGVTEESQHPVIVLSWY</sequence>